<accession>A0A9N9J5D7</accession>
<dbReference type="OrthoDB" id="2413925at2759"/>
<organism evidence="2 3">
    <name type="scientific">Racocetra fulgida</name>
    <dbReference type="NCBI Taxonomy" id="60492"/>
    <lineage>
        <taxon>Eukaryota</taxon>
        <taxon>Fungi</taxon>
        <taxon>Fungi incertae sedis</taxon>
        <taxon>Mucoromycota</taxon>
        <taxon>Glomeromycotina</taxon>
        <taxon>Glomeromycetes</taxon>
        <taxon>Diversisporales</taxon>
        <taxon>Gigasporaceae</taxon>
        <taxon>Racocetra</taxon>
    </lineage>
</organism>
<evidence type="ECO:0000313" key="2">
    <source>
        <dbReference type="EMBL" id="CAG8765991.1"/>
    </source>
</evidence>
<name>A0A9N9J5D7_9GLOM</name>
<gene>
    <name evidence="2" type="ORF">RFULGI_LOCUS14688</name>
</gene>
<evidence type="ECO:0000256" key="1">
    <source>
        <dbReference type="SAM" id="MobiDB-lite"/>
    </source>
</evidence>
<proteinExistence type="predicted"/>
<feature type="compositionally biased region" description="Basic and acidic residues" evidence="1">
    <location>
        <begin position="295"/>
        <end position="313"/>
    </location>
</feature>
<feature type="region of interest" description="Disordered" evidence="1">
    <location>
        <begin position="279"/>
        <end position="313"/>
    </location>
</feature>
<feature type="non-terminal residue" evidence="2">
    <location>
        <position position="1"/>
    </location>
</feature>
<reference evidence="2" key="1">
    <citation type="submission" date="2021-06" db="EMBL/GenBank/DDBJ databases">
        <authorList>
            <person name="Kallberg Y."/>
            <person name="Tangrot J."/>
            <person name="Rosling A."/>
        </authorList>
    </citation>
    <scope>NUCLEOTIDE SEQUENCE</scope>
    <source>
        <strain evidence="2">IN212</strain>
    </source>
</reference>
<evidence type="ECO:0000313" key="3">
    <source>
        <dbReference type="Proteomes" id="UP000789396"/>
    </source>
</evidence>
<feature type="non-terminal residue" evidence="2">
    <location>
        <position position="336"/>
    </location>
</feature>
<dbReference type="EMBL" id="CAJVPZ010043597">
    <property type="protein sequence ID" value="CAG8765991.1"/>
    <property type="molecule type" value="Genomic_DNA"/>
</dbReference>
<dbReference type="AlphaFoldDB" id="A0A9N9J5D7"/>
<sequence>KPCDSRASLYTGALRLSRTNNMKKEPRKSLIASKVSSSARVLSTIRESRIPPKLELQVNKPNIRQSFAPQNSTMCEASKDLYLNKHNVRQSFATSATPAPLLMTPARRYPPSIARRITTSTFYMSKGINVLGSIKANRLTMLSNLSTSNHRQSTIQQKNSEITSDSLLEPMRNLKPLINNVTTSQPLGLFNNNTSPQNIIKPVKKETTPPNVNKCDSRLDVMIPIQKNQEECIINVDNKSSSSFDNNCDDFFGIKDAGTSNIATSSKMDEVLELAASIPLPPSPVSNNEALNVDKQQKREDDKEFPNDNHLPTVEEFRLFEELEKLEKRLEQEISE</sequence>
<comment type="caution">
    <text evidence="2">The sequence shown here is derived from an EMBL/GenBank/DDBJ whole genome shotgun (WGS) entry which is preliminary data.</text>
</comment>
<protein>
    <submittedName>
        <fullName evidence="2">2381_t:CDS:1</fullName>
    </submittedName>
</protein>
<dbReference type="Proteomes" id="UP000789396">
    <property type="component" value="Unassembled WGS sequence"/>
</dbReference>
<keyword evidence="3" id="KW-1185">Reference proteome</keyword>